<sequence length="126" mass="14698">PPPRPVRRYRVKGYDPNYEYIGPEPYPSESEHSDLIDFDEMEHPATAIAEQISHDGRKVKTYVLSGVYRKKVDEIIRNDHNNDDLYSSNHADESRQIVHFIRPDANHDEQKLHELLEKCDDDPNAS</sequence>
<reference evidence="1 2" key="1">
    <citation type="submission" date="2017-03" db="EMBL/GenBank/DDBJ databases">
        <title>Genome Survey of Euroglyphus maynei.</title>
        <authorList>
            <person name="Arlian L.G."/>
            <person name="Morgan M.S."/>
            <person name="Rider S.D."/>
        </authorList>
    </citation>
    <scope>NUCLEOTIDE SEQUENCE [LARGE SCALE GENOMIC DNA]</scope>
    <source>
        <strain evidence="1">Arlian Lab</strain>
        <tissue evidence="1">Whole body</tissue>
    </source>
</reference>
<dbReference type="Proteomes" id="UP000194236">
    <property type="component" value="Unassembled WGS sequence"/>
</dbReference>
<organism evidence="1 2">
    <name type="scientific">Euroglyphus maynei</name>
    <name type="common">Mayne's house dust mite</name>
    <dbReference type="NCBI Taxonomy" id="6958"/>
    <lineage>
        <taxon>Eukaryota</taxon>
        <taxon>Metazoa</taxon>
        <taxon>Ecdysozoa</taxon>
        <taxon>Arthropoda</taxon>
        <taxon>Chelicerata</taxon>
        <taxon>Arachnida</taxon>
        <taxon>Acari</taxon>
        <taxon>Acariformes</taxon>
        <taxon>Sarcoptiformes</taxon>
        <taxon>Astigmata</taxon>
        <taxon>Psoroptidia</taxon>
        <taxon>Analgoidea</taxon>
        <taxon>Pyroglyphidae</taxon>
        <taxon>Pyroglyphinae</taxon>
        <taxon>Euroglyphus</taxon>
    </lineage>
</organism>
<proteinExistence type="predicted"/>
<evidence type="ECO:0000313" key="1">
    <source>
        <dbReference type="EMBL" id="OTF76625.1"/>
    </source>
</evidence>
<feature type="non-terminal residue" evidence="1">
    <location>
        <position position="126"/>
    </location>
</feature>
<name>A0A1Y3BBL5_EURMA</name>
<comment type="caution">
    <text evidence="1">The sequence shown here is derived from an EMBL/GenBank/DDBJ whole genome shotgun (WGS) entry which is preliminary data.</text>
</comment>
<accession>A0A1Y3BBL5</accession>
<evidence type="ECO:0000313" key="2">
    <source>
        <dbReference type="Proteomes" id="UP000194236"/>
    </source>
</evidence>
<gene>
    <name evidence="1" type="ORF">BLA29_013831</name>
</gene>
<protein>
    <submittedName>
        <fullName evidence="1">Uncharacterized protein</fullName>
    </submittedName>
</protein>
<keyword evidence="2" id="KW-1185">Reference proteome</keyword>
<feature type="non-terminal residue" evidence="1">
    <location>
        <position position="1"/>
    </location>
</feature>
<dbReference type="OrthoDB" id="10558434at2759"/>
<dbReference type="AlphaFoldDB" id="A0A1Y3BBL5"/>
<dbReference type="EMBL" id="MUJZ01036564">
    <property type="protein sequence ID" value="OTF76625.1"/>
    <property type="molecule type" value="Genomic_DNA"/>
</dbReference>